<dbReference type="EMBL" id="LOWA01000008">
    <property type="protein sequence ID" value="KVE30057.1"/>
    <property type="molecule type" value="Genomic_DNA"/>
</dbReference>
<comment type="caution">
    <text evidence="2">The sequence shown here is derived from an EMBL/GenBank/DDBJ whole genome shotgun (WGS) entry which is preliminary data.</text>
</comment>
<proteinExistence type="predicted"/>
<feature type="region of interest" description="Disordered" evidence="1">
    <location>
        <begin position="1"/>
        <end position="65"/>
    </location>
</feature>
<protein>
    <submittedName>
        <fullName evidence="2">Uncharacterized protein</fullName>
    </submittedName>
</protein>
<gene>
    <name evidence="2" type="ORF">WS67_04140</name>
</gene>
<organism evidence="2 3">
    <name type="scientific">Burkholderia singularis</name>
    <dbReference type="NCBI Taxonomy" id="1503053"/>
    <lineage>
        <taxon>Bacteria</taxon>
        <taxon>Pseudomonadati</taxon>
        <taxon>Pseudomonadota</taxon>
        <taxon>Betaproteobacteria</taxon>
        <taxon>Burkholderiales</taxon>
        <taxon>Burkholderiaceae</taxon>
        <taxon>Burkholderia</taxon>
        <taxon>pseudomallei group</taxon>
    </lineage>
</organism>
<evidence type="ECO:0000313" key="2">
    <source>
        <dbReference type="EMBL" id="KVE30057.1"/>
    </source>
</evidence>
<evidence type="ECO:0000256" key="1">
    <source>
        <dbReference type="SAM" id="MobiDB-lite"/>
    </source>
</evidence>
<dbReference type="Proteomes" id="UP000062788">
    <property type="component" value="Unassembled WGS sequence"/>
</dbReference>
<evidence type="ECO:0000313" key="3">
    <source>
        <dbReference type="Proteomes" id="UP000062788"/>
    </source>
</evidence>
<reference evidence="2 3" key="1">
    <citation type="submission" date="2015-11" db="EMBL/GenBank/DDBJ databases">
        <title>Expanding the genomic diversity of Burkholderia species for the development of highly accurate diagnostics.</title>
        <authorList>
            <person name="Sahl J."/>
            <person name="Keim P."/>
            <person name="Wagner D."/>
        </authorList>
    </citation>
    <scope>NUCLEOTIDE SEQUENCE [LARGE SCALE GENOMIC DNA]</scope>
    <source>
        <strain evidence="2 3">TSV85</strain>
    </source>
</reference>
<accession>A0A103E7Z7</accession>
<sequence length="90" mass="10107">MTGNGNASCRQIGGMPRPVARSTRRRSARALGSAEPTLAHAPASPSNAPRNRAVRLMHPRQPTYNRHLTDIELTPRLRRAFRSCKRRPIR</sequence>
<name>A0A103E7Z7_9BURK</name>
<dbReference type="AlphaFoldDB" id="A0A103E7Z7"/>
<keyword evidence="3" id="KW-1185">Reference proteome</keyword>